<comment type="subcellular location">
    <subcellularLocation>
        <location evidence="1">Membrane</location>
        <topology evidence="1">Multi-pass membrane protein</topology>
    </subcellularLocation>
</comment>
<accession>A0A0G4EBV1</accession>
<feature type="transmembrane region" description="Helical" evidence="6">
    <location>
        <begin position="244"/>
        <end position="266"/>
    </location>
</feature>
<evidence type="ECO:0000256" key="5">
    <source>
        <dbReference type="SAM" id="MobiDB-lite"/>
    </source>
</evidence>
<proteinExistence type="predicted"/>
<dbReference type="OrthoDB" id="5832279at2759"/>
<dbReference type="SMART" id="SM01417">
    <property type="entry name" value="Solute_trans_a"/>
    <property type="match status" value="1"/>
</dbReference>
<evidence type="ECO:0000256" key="3">
    <source>
        <dbReference type="ARBA" id="ARBA00022989"/>
    </source>
</evidence>
<feature type="compositionally biased region" description="Low complexity" evidence="5">
    <location>
        <begin position="382"/>
        <end position="391"/>
    </location>
</feature>
<dbReference type="VEuPathDB" id="CryptoDB:Vbra_4791"/>
<keyword evidence="8" id="KW-1185">Reference proteome</keyword>
<organism evidence="7 8">
    <name type="scientific">Vitrella brassicaformis (strain CCMP3155)</name>
    <dbReference type="NCBI Taxonomy" id="1169540"/>
    <lineage>
        <taxon>Eukaryota</taxon>
        <taxon>Sar</taxon>
        <taxon>Alveolata</taxon>
        <taxon>Colpodellida</taxon>
        <taxon>Vitrellaceae</taxon>
        <taxon>Vitrella</taxon>
    </lineage>
</organism>
<evidence type="ECO:0000256" key="6">
    <source>
        <dbReference type="SAM" id="Phobius"/>
    </source>
</evidence>
<feature type="transmembrane region" description="Helical" evidence="6">
    <location>
        <begin position="122"/>
        <end position="144"/>
    </location>
</feature>
<feature type="transmembrane region" description="Helical" evidence="6">
    <location>
        <begin position="150"/>
        <end position="169"/>
    </location>
</feature>
<dbReference type="EMBL" id="CDMY01000170">
    <property type="protein sequence ID" value="CEL93456.1"/>
    <property type="molecule type" value="Genomic_DNA"/>
</dbReference>
<dbReference type="PhylomeDB" id="A0A0G4EBV1"/>
<evidence type="ECO:0000313" key="8">
    <source>
        <dbReference type="Proteomes" id="UP000041254"/>
    </source>
</evidence>
<dbReference type="InterPro" id="IPR005178">
    <property type="entry name" value="Ostalpha/TMEM184C"/>
</dbReference>
<dbReference type="InParanoid" id="A0A0G4EBV1"/>
<dbReference type="AlphaFoldDB" id="A0A0G4EBV1"/>
<evidence type="ECO:0000313" key="7">
    <source>
        <dbReference type="EMBL" id="CEL93456.1"/>
    </source>
</evidence>
<keyword evidence="3 6" id="KW-1133">Transmembrane helix</keyword>
<sequence>MYCRRHKSSQTPESTMERASSSLTIHRHDAWQHTGVIDDSGCNVMLGALFRRLNHLPYSNLPYLSDHVKQAPTRFIVLWVVACASTLLCVAIIGYHWWCHFRVGDELRKSRGRVLLPRQTRLTFKILVMVPQLALFSCVGLFYIRLGRLFGLFSNLAYMTALFALWDLLCEMLGGPERCIAVLHHEPPMKFLTEFWICKCLRPLDGRRFHLSHFYWSRIMVMQHAMIGPALLLTQTLVEDFMPMLDWVGILSQVVCGYGLSILIAASRKPLREYRSDWKAWMVMISDPAIMQYLRLVLTYLAHRRVCAALLNQQEPAPSYTEEVMSEAYANCLTCVLTVPLSLWAVYAFPAREVKQCVHRFVEPRGGETQDNDENNEEDDTNLLSSTSTPPSEHDTATETHILAVGSSHRHSPLYERQWTGGMA</sequence>
<feature type="region of interest" description="Disordered" evidence="5">
    <location>
        <begin position="365"/>
        <end position="396"/>
    </location>
</feature>
<evidence type="ECO:0000256" key="1">
    <source>
        <dbReference type="ARBA" id="ARBA00004141"/>
    </source>
</evidence>
<dbReference type="PANTHER" id="PTHR23423">
    <property type="entry name" value="ORGANIC SOLUTE TRANSPORTER-RELATED"/>
    <property type="match status" value="1"/>
</dbReference>
<evidence type="ECO:0000256" key="2">
    <source>
        <dbReference type="ARBA" id="ARBA00022692"/>
    </source>
</evidence>
<protein>
    <submittedName>
        <fullName evidence="7">Uncharacterized protein</fullName>
    </submittedName>
</protein>
<keyword evidence="4 6" id="KW-0472">Membrane</keyword>
<reference evidence="7 8" key="1">
    <citation type="submission" date="2014-11" db="EMBL/GenBank/DDBJ databases">
        <authorList>
            <person name="Zhu J."/>
            <person name="Qi W."/>
            <person name="Song R."/>
        </authorList>
    </citation>
    <scope>NUCLEOTIDE SEQUENCE [LARGE SCALE GENOMIC DNA]</scope>
</reference>
<dbReference type="Pfam" id="PF03619">
    <property type="entry name" value="Solute_trans_a"/>
    <property type="match status" value="1"/>
</dbReference>
<feature type="transmembrane region" description="Helical" evidence="6">
    <location>
        <begin position="76"/>
        <end position="101"/>
    </location>
</feature>
<dbReference type="GO" id="GO:0016020">
    <property type="term" value="C:membrane"/>
    <property type="evidence" value="ECO:0007669"/>
    <property type="project" value="UniProtKB-SubCell"/>
</dbReference>
<evidence type="ECO:0000256" key="4">
    <source>
        <dbReference type="ARBA" id="ARBA00023136"/>
    </source>
</evidence>
<feature type="compositionally biased region" description="Acidic residues" evidence="5">
    <location>
        <begin position="370"/>
        <end position="381"/>
    </location>
</feature>
<dbReference type="Proteomes" id="UP000041254">
    <property type="component" value="Unassembled WGS sequence"/>
</dbReference>
<gene>
    <name evidence="7" type="ORF">Vbra_4791</name>
</gene>
<keyword evidence="2 6" id="KW-0812">Transmembrane</keyword>
<name>A0A0G4EBV1_VITBC</name>